<sequence>MSRNLVSADEPVVMATAECLPIDFLRLLFARLTARELCAAACTCHLWRHLAVEFWRAKVHGRWKHGSGRWMDLVRNGQWRQLYRERHLLDVASRAALRDLPWPLRRAGALEALCTAGEDAVDLMLAEATVVVGGGGREALWLGRKYWAEKALAMLRRRQAAATLAALARDPRVAAERPETAALAIAQAHYPTSDLCHLPPQLAALRRLLRHRLWQAAAQPGSLEALYVLNHLVFGAPPPPSPLAAAASSPSAAAAACCPSLADQLAPHPGCGLGLRGCGSGPGAYYRPSNSLLPEL</sequence>
<reference evidence="2 3" key="1">
    <citation type="journal article" date="2021" name="Sci. Rep.">
        <title>Genome sequencing of the multicellular alga Astrephomene provides insights into convergent evolution of germ-soma differentiation.</title>
        <authorList>
            <person name="Yamashita S."/>
            <person name="Yamamoto K."/>
            <person name="Matsuzaki R."/>
            <person name="Suzuki S."/>
            <person name="Yamaguchi H."/>
            <person name="Hirooka S."/>
            <person name="Minakuchi Y."/>
            <person name="Miyagishima S."/>
            <person name="Kawachi M."/>
            <person name="Toyoda A."/>
            <person name="Nozaki H."/>
        </authorList>
    </citation>
    <scope>NUCLEOTIDE SEQUENCE [LARGE SCALE GENOMIC DNA]</scope>
    <source>
        <strain evidence="2 3">NIES-4017</strain>
    </source>
</reference>
<proteinExistence type="predicted"/>
<dbReference type="InterPro" id="IPR036047">
    <property type="entry name" value="F-box-like_dom_sf"/>
</dbReference>
<comment type="caution">
    <text evidence="2">The sequence shown here is derived from an EMBL/GenBank/DDBJ whole genome shotgun (WGS) entry which is preliminary data.</text>
</comment>
<dbReference type="Proteomes" id="UP001054857">
    <property type="component" value="Unassembled WGS sequence"/>
</dbReference>
<protein>
    <recommendedName>
        <fullName evidence="1">F-box domain-containing protein</fullName>
    </recommendedName>
</protein>
<evidence type="ECO:0000313" key="3">
    <source>
        <dbReference type="Proteomes" id="UP001054857"/>
    </source>
</evidence>
<dbReference type="CDD" id="cd09917">
    <property type="entry name" value="F-box_SF"/>
    <property type="match status" value="1"/>
</dbReference>
<dbReference type="Gene3D" id="1.20.1280.50">
    <property type="match status" value="1"/>
</dbReference>
<dbReference type="Pfam" id="PF12937">
    <property type="entry name" value="F-box-like"/>
    <property type="match status" value="1"/>
</dbReference>
<dbReference type="InterPro" id="IPR001810">
    <property type="entry name" value="F-box_dom"/>
</dbReference>
<keyword evidence="3" id="KW-1185">Reference proteome</keyword>
<organism evidence="2 3">
    <name type="scientific">Astrephomene gubernaculifera</name>
    <dbReference type="NCBI Taxonomy" id="47775"/>
    <lineage>
        <taxon>Eukaryota</taxon>
        <taxon>Viridiplantae</taxon>
        <taxon>Chlorophyta</taxon>
        <taxon>core chlorophytes</taxon>
        <taxon>Chlorophyceae</taxon>
        <taxon>CS clade</taxon>
        <taxon>Chlamydomonadales</taxon>
        <taxon>Astrephomenaceae</taxon>
        <taxon>Astrephomene</taxon>
    </lineage>
</organism>
<dbReference type="EMBL" id="BMAR01000031">
    <property type="protein sequence ID" value="GFR49582.1"/>
    <property type="molecule type" value="Genomic_DNA"/>
</dbReference>
<feature type="domain" description="F-box" evidence="1">
    <location>
        <begin position="18"/>
        <end position="56"/>
    </location>
</feature>
<evidence type="ECO:0000259" key="1">
    <source>
        <dbReference type="Pfam" id="PF12937"/>
    </source>
</evidence>
<dbReference type="AlphaFoldDB" id="A0AAD3HQY2"/>
<feature type="non-terminal residue" evidence="2">
    <location>
        <position position="296"/>
    </location>
</feature>
<evidence type="ECO:0000313" key="2">
    <source>
        <dbReference type="EMBL" id="GFR49582.1"/>
    </source>
</evidence>
<dbReference type="SUPFAM" id="SSF81383">
    <property type="entry name" value="F-box domain"/>
    <property type="match status" value="1"/>
</dbReference>
<gene>
    <name evidence="2" type="ORF">Agub_g11648</name>
</gene>
<accession>A0AAD3HQY2</accession>
<name>A0AAD3HQY2_9CHLO</name>